<evidence type="ECO:0000259" key="1">
    <source>
        <dbReference type="Pfam" id="PF22599"/>
    </source>
</evidence>
<comment type="caution">
    <text evidence="3">The sequence shown here is derived from an EMBL/GenBank/DDBJ whole genome shotgun (WGS) entry which is preliminary data.</text>
</comment>
<dbReference type="Proteomes" id="UP000661012">
    <property type="component" value="Unassembled WGS sequence"/>
</dbReference>
<dbReference type="EMBL" id="JACYNN010000001">
    <property type="protein sequence ID" value="MBD8105454.1"/>
    <property type="molecule type" value="Genomic_DNA"/>
</dbReference>
<dbReference type="AlphaFoldDB" id="A0A4U3FL56"/>
<evidence type="ECO:0000313" key="3">
    <source>
        <dbReference type="EMBL" id="TKJ94861.1"/>
    </source>
</evidence>
<dbReference type="Pfam" id="PF22599">
    <property type="entry name" value="SecDF_P1_head"/>
    <property type="match status" value="1"/>
</dbReference>
<protein>
    <submittedName>
        <fullName evidence="3">Insecticidal toxin complex protein tccz</fullName>
    </submittedName>
</protein>
<reference evidence="2 5" key="2">
    <citation type="journal article" date="2020" name="FEMS Microbiol. Ecol.">
        <title>Temporal dynamics of bacterial communities during seed development and maturation.</title>
        <authorList>
            <person name="Chesneau G."/>
            <person name="Torres-Cortes G."/>
            <person name="Briand M."/>
            <person name="Darrasse A."/>
            <person name="Preveaux A."/>
            <person name="Marais C."/>
            <person name="Jacques M.A."/>
            <person name="Shade A."/>
            <person name="Barret M."/>
        </authorList>
    </citation>
    <scope>NUCLEOTIDE SEQUENCE [LARGE SCALE GENOMIC DNA]</scope>
    <source>
        <strain evidence="2 5">CFBP13732</strain>
    </source>
</reference>
<feature type="domain" description="SecDF P1 head subdomain" evidence="1">
    <location>
        <begin position="77"/>
        <end position="134"/>
    </location>
</feature>
<sequence length="153" mass="16971">MLIYEKPIGFLLLGLIKNYFKNKGMMMYIKAGALLIVALIPLTSVAAKGDFDFSISGEKTSFDSGCVESIEYVEADEVDNENIIMRFTDECGKKLSTMTRQNIGKQMTIAYDGNKLTSAIIASRLSTSFRISAKGIPRVLLMKIFNDYGTVIQ</sequence>
<dbReference type="RefSeq" id="WP_137268492.1">
    <property type="nucleotide sequence ID" value="NZ_JACYNM010000001.1"/>
</dbReference>
<gene>
    <name evidence="3" type="ORF">EpCFBP13511_00415</name>
    <name evidence="2" type="ORF">IFT93_03330</name>
</gene>
<organism evidence="3 4">
    <name type="scientific">Erwinia persicina</name>
    <dbReference type="NCBI Taxonomy" id="55211"/>
    <lineage>
        <taxon>Bacteria</taxon>
        <taxon>Pseudomonadati</taxon>
        <taxon>Pseudomonadota</taxon>
        <taxon>Gammaproteobacteria</taxon>
        <taxon>Enterobacterales</taxon>
        <taxon>Erwiniaceae</taxon>
        <taxon>Erwinia</taxon>
    </lineage>
</organism>
<name>A0A4U3FL56_9GAMM</name>
<dbReference type="InterPro" id="IPR054384">
    <property type="entry name" value="SecDF_P1_head"/>
</dbReference>
<keyword evidence="5" id="KW-1185">Reference proteome</keyword>
<reference evidence="3 4" key="1">
    <citation type="journal article" date="2019" name="Sci. Rep.">
        <title>Differences in resource use lead to coexistence of seed-transmitted microbial populations.</title>
        <authorList>
            <person name="Torres-Cortes G."/>
            <person name="Garcia B.J."/>
            <person name="Compant S."/>
            <person name="Rezki S."/>
            <person name="Jones P."/>
            <person name="Preveaux A."/>
            <person name="Briand M."/>
            <person name="Roulet A."/>
            <person name="Bouchez O."/>
            <person name="Jacobson D."/>
            <person name="Barret M."/>
        </authorList>
    </citation>
    <scope>NUCLEOTIDE SEQUENCE [LARGE SCALE GENOMIC DNA]</scope>
    <source>
        <strain evidence="3 4">CFBP13511</strain>
    </source>
</reference>
<dbReference type="Proteomes" id="UP000306393">
    <property type="component" value="Unassembled WGS sequence"/>
</dbReference>
<accession>A0A4U3FL56</accession>
<evidence type="ECO:0000313" key="4">
    <source>
        <dbReference type="Proteomes" id="UP000306393"/>
    </source>
</evidence>
<dbReference type="EMBL" id="QGAC01000001">
    <property type="protein sequence ID" value="TKJ94861.1"/>
    <property type="molecule type" value="Genomic_DNA"/>
</dbReference>
<proteinExistence type="predicted"/>
<dbReference type="Gene3D" id="3.30.1360.200">
    <property type="match status" value="1"/>
</dbReference>
<dbReference type="OrthoDB" id="6637646at2"/>
<evidence type="ECO:0000313" key="2">
    <source>
        <dbReference type="EMBL" id="MBD8105454.1"/>
    </source>
</evidence>
<evidence type="ECO:0000313" key="5">
    <source>
        <dbReference type="Proteomes" id="UP000661012"/>
    </source>
</evidence>